<evidence type="ECO:0000256" key="1">
    <source>
        <dbReference type="ARBA" id="ARBA00004167"/>
    </source>
</evidence>
<reference evidence="10 11" key="1">
    <citation type="submission" date="2024-04" db="EMBL/GenBank/DDBJ databases">
        <authorList>
            <person name="Rising A."/>
            <person name="Reimegard J."/>
            <person name="Sonavane S."/>
            <person name="Akerstrom W."/>
            <person name="Nylinder S."/>
            <person name="Hedman E."/>
            <person name="Kallberg Y."/>
        </authorList>
    </citation>
    <scope>NUCLEOTIDE SEQUENCE [LARGE SCALE GENOMIC DNA]</scope>
</reference>
<evidence type="ECO:0000313" key="11">
    <source>
        <dbReference type="Proteomes" id="UP001497382"/>
    </source>
</evidence>
<evidence type="ECO:0000256" key="6">
    <source>
        <dbReference type="ARBA" id="ARBA00022989"/>
    </source>
</evidence>
<evidence type="ECO:0000256" key="7">
    <source>
        <dbReference type="ARBA" id="ARBA00023136"/>
    </source>
</evidence>
<evidence type="ECO:0000256" key="2">
    <source>
        <dbReference type="ARBA" id="ARBA00007647"/>
    </source>
</evidence>
<dbReference type="InterPro" id="IPR008166">
    <property type="entry name" value="Glyco_transf_92"/>
</dbReference>
<dbReference type="GO" id="GO:0016757">
    <property type="term" value="F:glycosyltransferase activity"/>
    <property type="evidence" value="ECO:0007669"/>
    <property type="project" value="UniProtKB-UniRule"/>
</dbReference>
<dbReference type="Pfam" id="PF01697">
    <property type="entry name" value="Glyco_transf_92"/>
    <property type="match status" value="1"/>
</dbReference>
<evidence type="ECO:0000313" key="10">
    <source>
        <dbReference type="EMBL" id="CAL1291004.1"/>
    </source>
</evidence>
<keyword evidence="6" id="KW-1133">Transmembrane helix</keyword>
<comment type="caution">
    <text evidence="10">The sequence shown here is derived from an EMBL/GenBank/DDBJ whole genome shotgun (WGS) entry which is preliminary data.</text>
</comment>
<gene>
    <name evidence="10" type="ORF">LARSCL_LOCUS16828</name>
</gene>
<feature type="chain" id="PRO_5043987839" description="Glycosyltransferase family 92 protein" evidence="9">
    <location>
        <begin position="28"/>
        <end position="482"/>
    </location>
</feature>
<comment type="subcellular location">
    <subcellularLocation>
        <location evidence="1">Membrane</location>
        <topology evidence="1">Single-pass membrane protein</topology>
    </subcellularLocation>
</comment>
<keyword evidence="5" id="KW-0812">Transmembrane</keyword>
<dbReference type="Proteomes" id="UP001497382">
    <property type="component" value="Unassembled WGS sequence"/>
</dbReference>
<dbReference type="PANTHER" id="PTHR21461:SF69">
    <property type="entry name" value="GLYCOSYLTRANSFERASE FAMILY 92 PROTEIN"/>
    <property type="match status" value="1"/>
</dbReference>
<proteinExistence type="inferred from homology"/>
<keyword evidence="4 8" id="KW-0808">Transferase</keyword>
<keyword evidence="9" id="KW-0732">Signal</keyword>
<dbReference type="PANTHER" id="PTHR21461">
    <property type="entry name" value="GLYCOSYLTRANSFERASE FAMILY 92 PROTEIN"/>
    <property type="match status" value="1"/>
</dbReference>
<organism evidence="10 11">
    <name type="scientific">Larinioides sclopetarius</name>
    <dbReference type="NCBI Taxonomy" id="280406"/>
    <lineage>
        <taxon>Eukaryota</taxon>
        <taxon>Metazoa</taxon>
        <taxon>Ecdysozoa</taxon>
        <taxon>Arthropoda</taxon>
        <taxon>Chelicerata</taxon>
        <taxon>Arachnida</taxon>
        <taxon>Araneae</taxon>
        <taxon>Araneomorphae</taxon>
        <taxon>Entelegynae</taxon>
        <taxon>Araneoidea</taxon>
        <taxon>Araneidae</taxon>
        <taxon>Larinioides</taxon>
    </lineage>
</organism>
<comment type="similarity">
    <text evidence="2 8">Belongs to the glycosyltransferase 92 family.</text>
</comment>
<dbReference type="EC" id="2.4.1.-" evidence="8"/>
<dbReference type="GO" id="GO:0016020">
    <property type="term" value="C:membrane"/>
    <property type="evidence" value="ECO:0007669"/>
    <property type="project" value="UniProtKB-SubCell"/>
</dbReference>
<accession>A0AAV2B6D6</accession>
<sequence>MRGNKICLGTILLAICLLLYFSNYMKSDNDDLYVSYRNNAKKSKRIPSIIVYSTKIRSEKCKQILLAWKISIQWHNKWQKLNQSPLFLYSAYKDNRLLNNSYIRILAMSKGKLAKRIFCRMWFHDIETSVIKAEVDELWVAYWDYAKLHEYYRPLLISCSINEHSKPKAVSIVTEPCQEPTNIFWFNSTHSDTKQIKDFAICLKPLNFQNDISLRLLEWLELQILLGASNITTYMYHLNQRTFEILRNYEASGHISIINHTLPENISKNLSKAESSSDQAIWQKRRHEMLIYNDCFYRHIESHKFVINLDLDEAIIPLKHDSWIELLEYIKDKNPKVFHSASISVRNVYFFETFGDESNSSIPKYFHMLRHLRRSSNFTPPGFAQKSFFSTRYAVSVSNHYALKSLYPGMRTSTLISKDLAQMHHYRTSCPPKMEKECKENYMKFQRRDPAILRFKQKLVENVIKRIKKLNSTIFVSGNAIM</sequence>
<evidence type="ECO:0000256" key="4">
    <source>
        <dbReference type="ARBA" id="ARBA00022679"/>
    </source>
</evidence>
<dbReference type="AlphaFoldDB" id="A0AAV2B6D6"/>
<keyword evidence="11" id="KW-1185">Reference proteome</keyword>
<feature type="signal peptide" evidence="9">
    <location>
        <begin position="1"/>
        <end position="27"/>
    </location>
</feature>
<protein>
    <recommendedName>
        <fullName evidence="8">Glycosyltransferase family 92 protein</fullName>
        <ecNumber evidence="8">2.4.1.-</ecNumber>
    </recommendedName>
</protein>
<dbReference type="EMBL" id="CAXIEN010000273">
    <property type="protein sequence ID" value="CAL1291004.1"/>
    <property type="molecule type" value="Genomic_DNA"/>
</dbReference>
<evidence type="ECO:0000256" key="5">
    <source>
        <dbReference type="ARBA" id="ARBA00022692"/>
    </source>
</evidence>
<keyword evidence="3 8" id="KW-0328">Glycosyltransferase</keyword>
<evidence type="ECO:0000256" key="9">
    <source>
        <dbReference type="SAM" id="SignalP"/>
    </source>
</evidence>
<evidence type="ECO:0000256" key="3">
    <source>
        <dbReference type="ARBA" id="ARBA00022676"/>
    </source>
</evidence>
<evidence type="ECO:0000256" key="8">
    <source>
        <dbReference type="RuleBase" id="RU366017"/>
    </source>
</evidence>
<keyword evidence="7" id="KW-0472">Membrane</keyword>
<name>A0AAV2B6D6_9ARAC</name>
<dbReference type="GO" id="GO:0005737">
    <property type="term" value="C:cytoplasm"/>
    <property type="evidence" value="ECO:0007669"/>
    <property type="project" value="TreeGrafter"/>
</dbReference>